<proteinExistence type="predicted"/>
<reference evidence="2 3" key="1">
    <citation type="journal article" date="2019" name="Nat. Ecol. Evol.">
        <title>Megaphylogeny resolves global patterns of mushroom evolution.</title>
        <authorList>
            <person name="Varga T."/>
            <person name="Krizsan K."/>
            <person name="Foldi C."/>
            <person name="Dima B."/>
            <person name="Sanchez-Garcia M."/>
            <person name="Sanchez-Ramirez S."/>
            <person name="Szollosi G.J."/>
            <person name="Szarkandi J.G."/>
            <person name="Papp V."/>
            <person name="Albert L."/>
            <person name="Andreopoulos W."/>
            <person name="Angelini C."/>
            <person name="Antonin V."/>
            <person name="Barry K.W."/>
            <person name="Bougher N.L."/>
            <person name="Buchanan P."/>
            <person name="Buyck B."/>
            <person name="Bense V."/>
            <person name="Catcheside P."/>
            <person name="Chovatia M."/>
            <person name="Cooper J."/>
            <person name="Damon W."/>
            <person name="Desjardin D."/>
            <person name="Finy P."/>
            <person name="Geml J."/>
            <person name="Haridas S."/>
            <person name="Hughes K."/>
            <person name="Justo A."/>
            <person name="Karasinski D."/>
            <person name="Kautmanova I."/>
            <person name="Kiss B."/>
            <person name="Kocsube S."/>
            <person name="Kotiranta H."/>
            <person name="LaButti K.M."/>
            <person name="Lechner B.E."/>
            <person name="Liimatainen K."/>
            <person name="Lipzen A."/>
            <person name="Lukacs Z."/>
            <person name="Mihaltcheva S."/>
            <person name="Morgado L.N."/>
            <person name="Niskanen T."/>
            <person name="Noordeloos M.E."/>
            <person name="Ohm R.A."/>
            <person name="Ortiz-Santana B."/>
            <person name="Ovrebo C."/>
            <person name="Racz N."/>
            <person name="Riley R."/>
            <person name="Savchenko A."/>
            <person name="Shiryaev A."/>
            <person name="Soop K."/>
            <person name="Spirin V."/>
            <person name="Szebenyi C."/>
            <person name="Tomsovsky M."/>
            <person name="Tulloss R.E."/>
            <person name="Uehling J."/>
            <person name="Grigoriev I.V."/>
            <person name="Vagvolgyi C."/>
            <person name="Papp T."/>
            <person name="Martin F.M."/>
            <person name="Miettinen O."/>
            <person name="Hibbett D.S."/>
            <person name="Nagy L.G."/>
        </authorList>
    </citation>
    <scope>NUCLEOTIDE SEQUENCE [LARGE SCALE GENOMIC DNA]</scope>
    <source>
        <strain evidence="2 3">CBS 962.96</strain>
    </source>
</reference>
<organism evidence="2 3">
    <name type="scientific">Dendrothele bispora (strain CBS 962.96)</name>
    <dbReference type="NCBI Taxonomy" id="1314807"/>
    <lineage>
        <taxon>Eukaryota</taxon>
        <taxon>Fungi</taxon>
        <taxon>Dikarya</taxon>
        <taxon>Basidiomycota</taxon>
        <taxon>Agaricomycotina</taxon>
        <taxon>Agaricomycetes</taxon>
        <taxon>Agaricomycetidae</taxon>
        <taxon>Agaricales</taxon>
        <taxon>Agaricales incertae sedis</taxon>
        <taxon>Dendrothele</taxon>
    </lineage>
</organism>
<evidence type="ECO:0000313" key="3">
    <source>
        <dbReference type="Proteomes" id="UP000297245"/>
    </source>
</evidence>
<keyword evidence="1" id="KW-0732">Signal</keyword>
<feature type="chain" id="PRO_5020895396" description="F-box domain-containing protein" evidence="1">
    <location>
        <begin position="18"/>
        <end position="319"/>
    </location>
</feature>
<dbReference type="AlphaFoldDB" id="A0A4S8MWW2"/>
<gene>
    <name evidence="2" type="ORF">K435DRAFT_417767</name>
</gene>
<dbReference type="EMBL" id="ML179040">
    <property type="protein sequence ID" value="THV06964.1"/>
    <property type="molecule type" value="Genomic_DNA"/>
</dbReference>
<keyword evidence="3" id="KW-1185">Reference proteome</keyword>
<name>A0A4S8MWW2_DENBC</name>
<evidence type="ECO:0000256" key="1">
    <source>
        <dbReference type="SAM" id="SignalP"/>
    </source>
</evidence>
<dbReference type="OrthoDB" id="3232644at2759"/>
<protein>
    <recommendedName>
        <fullName evidence="4">F-box domain-containing protein</fullName>
    </recommendedName>
</protein>
<sequence length="319" mass="35945">MFFKVLSLFFLFTPLNSTSTSKPSSLSATKNMFSGWADSPPELLLPIFRAATILIGLPLYAGPKLFDFPGDPGPELDHKTRRASIIMKRRLPSVCKSWYQLATPYLYEHITIRRVSSLPGLSTALSRQFTTDSGKSVSSLGCWTKRLDIILEDVPYDNHDGIPEILESLARIIENLPNLNIVVFRTQSLGFNDVHLSSSMIRALAKCGASLQAVNWYTGELQVASDDWITFVQAFPNLRALQLGHGDPRGMYCKPLPNTFTLSSVSTLSVDCKSLQQLQSSLTEKINLFPNVRQLICDYPRWEYQEWVSLLEIYDFVPR</sequence>
<accession>A0A4S8MWW2</accession>
<evidence type="ECO:0000313" key="2">
    <source>
        <dbReference type="EMBL" id="THV06964.1"/>
    </source>
</evidence>
<dbReference type="Proteomes" id="UP000297245">
    <property type="component" value="Unassembled WGS sequence"/>
</dbReference>
<evidence type="ECO:0008006" key="4">
    <source>
        <dbReference type="Google" id="ProtNLM"/>
    </source>
</evidence>
<feature type="signal peptide" evidence="1">
    <location>
        <begin position="1"/>
        <end position="17"/>
    </location>
</feature>